<dbReference type="InterPro" id="IPR016181">
    <property type="entry name" value="Acyl_CoA_acyltransferase"/>
</dbReference>
<dbReference type="KEGG" id="spap:H3Z74_08945"/>
<dbReference type="PANTHER" id="PTHR43877">
    <property type="entry name" value="AMINOALKYLPHOSPHONATE N-ACETYLTRANSFERASE-RELATED-RELATED"/>
    <property type="match status" value="1"/>
</dbReference>
<dbReference type="CDD" id="cd04301">
    <property type="entry name" value="NAT_SF"/>
    <property type="match status" value="1"/>
</dbReference>
<dbReference type="SUPFAM" id="SSF55729">
    <property type="entry name" value="Acyl-CoA N-acyltransferases (Nat)"/>
    <property type="match status" value="1"/>
</dbReference>
<dbReference type="Gene3D" id="3.40.630.30">
    <property type="match status" value="1"/>
</dbReference>
<organism evidence="4 5">
    <name type="scientific">Sphingomonas alpina</name>
    <dbReference type="NCBI Taxonomy" id="653931"/>
    <lineage>
        <taxon>Bacteria</taxon>
        <taxon>Pseudomonadati</taxon>
        <taxon>Pseudomonadota</taxon>
        <taxon>Alphaproteobacteria</taxon>
        <taxon>Sphingomonadales</taxon>
        <taxon>Sphingomonadaceae</taxon>
        <taxon>Sphingomonas</taxon>
    </lineage>
</organism>
<dbReference type="GO" id="GO:0016747">
    <property type="term" value="F:acyltransferase activity, transferring groups other than amino-acyl groups"/>
    <property type="evidence" value="ECO:0007669"/>
    <property type="project" value="InterPro"/>
</dbReference>
<dbReference type="InterPro" id="IPR000182">
    <property type="entry name" value="GNAT_dom"/>
</dbReference>
<keyword evidence="5" id="KW-1185">Reference proteome</keyword>
<accession>A0A7H0LNK1</accession>
<dbReference type="PROSITE" id="PS51186">
    <property type="entry name" value="GNAT"/>
    <property type="match status" value="1"/>
</dbReference>
<feature type="domain" description="N-acetyltransferase" evidence="3">
    <location>
        <begin position="3"/>
        <end position="172"/>
    </location>
</feature>
<dbReference type="InterPro" id="IPR050832">
    <property type="entry name" value="Bact_Acetyltransf"/>
</dbReference>
<dbReference type="Proteomes" id="UP000516148">
    <property type="component" value="Chromosome"/>
</dbReference>
<evidence type="ECO:0000256" key="1">
    <source>
        <dbReference type="ARBA" id="ARBA00022679"/>
    </source>
</evidence>
<evidence type="ECO:0000259" key="3">
    <source>
        <dbReference type="PROSITE" id="PS51186"/>
    </source>
</evidence>
<evidence type="ECO:0000256" key="2">
    <source>
        <dbReference type="ARBA" id="ARBA00023315"/>
    </source>
</evidence>
<gene>
    <name evidence="4" type="ORF">H3Z74_08945</name>
</gene>
<proteinExistence type="predicted"/>
<evidence type="ECO:0000313" key="4">
    <source>
        <dbReference type="EMBL" id="QNQ11254.1"/>
    </source>
</evidence>
<name>A0A7H0LNK1_9SPHN</name>
<reference evidence="4 5" key="1">
    <citation type="submission" date="2020-09" db="EMBL/GenBank/DDBJ databases">
        <title>Sphingomonas sp., a new species isolated from pork steak.</title>
        <authorList>
            <person name="Heidler von Heilborn D."/>
        </authorList>
    </citation>
    <scope>NUCLEOTIDE SEQUENCE [LARGE SCALE GENOMIC DNA]</scope>
    <source>
        <strain evidence="5">S8-3T</strain>
    </source>
</reference>
<keyword evidence="1 4" id="KW-0808">Transferase</keyword>
<dbReference type="Pfam" id="PF00583">
    <property type="entry name" value="Acetyltransf_1"/>
    <property type="match status" value="1"/>
</dbReference>
<dbReference type="AlphaFoldDB" id="A0A7H0LNK1"/>
<sequence>MQWRVRQAGPEDAAALSLVANAAFLDTYALVLSCADLLAHCQKNNAVEVFADWTRDPGTIVTLAEVEPGGAPVGYAVLTTPDFPIEQQPGDIELRRIYTMKQTHGSGVGPALMRRAAEDAIRLGHRRMLLGVWEYNARARAFYERNGFTMIGTRRFEVGSEVHEDPVYALTL</sequence>
<evidence type="ECO:0000313" key="5">
    <source>
        <dbReference type="Proteomes" id="UP000516148"/>
    </source>
</evidence>
<dbReference type="RefSeq" id="WP_187763537.1">
    <property type="nucleotide sequence ID" value="NZ_CP061038.1"/>
</dbReference>
<keyword evidence="2" id="KW-0012">Acyltransferase</keyword>
<dbReference type="EMBL" id="CP061038">
    <property type="protein sequence ID" value="QNQ11254.1"/>
    <property type="molecule type" value="Genomic_DNA"/>
</dbReference>
<protein>
    <submittedName>
        <fullName evidence="4">GNAT family N-acetyltransferase</fullName>
    </submittedName>
</protein>